<keyword evidence="5" id="KW-1185">Reference proteome</keyword>
<feature type="compositionally biased region" description="Polar residues" evidence="1">
    <location>
        <begin position="300"/>
        <end position="310"/>
    </location>
</feature>
<sequence>MSAPSSGRRLVPILITALWLILSSSVSGCLNSGAYIVVDCASRLTCTDSSYTLTYHIDSDTACVCEKGGLTMTPVAREDRIPNCDVAATSLNFPDCDKTDYTIYIGLCVQCKAGYYMPKAAVVNGVHFGGACAACTDGICEADSSNPSSSTSSSTAPTHDAGGTQGEKQKGIPWWVWLIVGLGCAVIAGVVVFLAVYCTHCRRGDHRAVSPTSSTTDSEETPLRERGRKVASASTRTSEYPIVNPLYGGDTLPPREESTSTVPSATETASQASTAPSTTETASQASTNSGGTPGYKMSRRTSSVTWLLDH</sequence>
<reference evidence="4 5" key="1">
    <citation type="submission" date="2020-08" db="EMBL/GenBank/DDBJ databases">
        <authorList>
            <person name="Newling K."/>
            <person name="Davey J."/>
            <person name="Forrester S."/>
        </authorList>
    </citation>
    <scope>NUCLEOTIDE SEQUENCE [LARGE SCALE GENOMIC DNA]</scope>
    <source>
        <strain evidence="5">Crithidia deanei Carvalho (ATCC PRA-265)</strain>
    </source>
</reference>
<feature type="transmembrane region" description="Helical" evidence="2">
    <location>
        <begin position="174"/>
        <end position="197"/>
    </location>
</feature>
<name>A0A7G2C1U9_9TRYP</name>
<dbReference type="AlphaFoldDB" id="A0A7G2C1U9"/>
<feature type="compositionally biased region" description="Low complexity" evidence="1">
    <location>
        <begin position="146"/>
        <end position="158"/>
    </location>
</feature>
<keyword evidence="2" id="KW-0472">Membrane</keyword>
<proteinExistence type="predicted"/>
<feature type="region of interest" description="Disordered" evidence="1">
    <location>
        <begin position="146"/>
        <end position="168"/>
    </location>
</feature>
<gene>
    <name evidence="4" type="ORF">ADEAN_000108200</name>
</gene>
<dbReference type="VEuPathDB" id="TriTrypDB:ADEAN_000108200"/>
<evidence type="ECO:0000313" key="5">
    <source>
        <dbReference type="Proteomes" id="UP000515908"/>
    </source>
</evidence>
<feature type="region of interest" description="Disordered" evidence="1">
    <location>
        <begin position="206"/>
        <end position="310"/>
    </location>
</feature>
<feature type="signal peptide" evidence="3">
    <location>
        <begin position="1"/>
        <end position="28"/>
    </location>
</feature>
<feature type="chain" id="PRO_5028898279" evidence="3">
    <location>
        <begin position="29"/>
        <end position="310"/>
    </location>
</feature>
<organism evidence="4 5">
    <name type="scientific">Angomonas deanei</name>
    <dbReference type="NCBI Taxonomy" id="59799"/>
    <lineage>
        <taxon>Eukaryota</taxon>
        <taxon>Discoba</taxon>
        <taxon>Euglenozoa</taxon>
        <taxon>Kinetoplastea</taxon>
        <taxon>Metakinetoplastina</taxon>
        <taxon>Trypanosomatida</taxon>
        <taxon>Trypanosomatidae</taxon>
        <taxon>Strigomonadinae</taxon>
        <taxon>Angomonas</taxon>
    </lineage>
</organism>
<dbReference type="EMBL" id="LR877146">
    <property type="protein sequence ID" value="CAD2213639.1"/>
    <property type="molecule type" value="Genomic_DNA"/>
</dbReference>
<dbReference type="Proteomes" id="UP000515908">
    <property type="component" value="Chromosome 02"/>
</dbReference>
<feature type="compositionally biased region" description="Low complexity" evidence="1">
    <location>
        <begin position="263"/>
        <end position="287"/>
    </location>
</feature>
<protein>
    <submittedName>
        <fullName evidence="4">Uncharacterized protein</fullName>
    </submittedName>
</protein>
<accession>A0A7G2C1U9</accession>
<evidence type="ECO:0000313" key="4">
    <source>
        <dbReference type="EMBL" id="CAD2213639.1"/>
    </source>
</evidence>
<keyword evidence="2" id="KW-1133">Transmembrane helix</keyword>
<keyword evidence="2" id="KW-0812">Transmembrane</keyword>
<evidence type="ECO:0000256" key="2">
    <source>
        <dbReference type="SAM" id="Phobius"/>
    </source>
</evidence>
<evidence type="ECO:0000256" key="1">
    <source>
        <dbReference type="SAM" id="MobiDB-lite"/>
    </source>
</evidence>
<evidence type="ECO:0000256" key="3">
    <source>
        <dbReference type="SAM" id="SignalP"/>
    </source>
</evidence>
<keyword evidence="3" id="KW-0732">Signal</keyword>